<dbReference type="OrthoDB" id="149585at2"/>
<dbReference type="NCBIfam" id="NF003969">
    <property type="entry name" value="PRK05463.1"/>
    <property type="match status" value="1"/>
</dbReference>
<dbReference type="AlphaFoldDB" id="A0A4R1EZV6"/>
<dbReference type="GO" id="GO:0016829">
    <property type="term" value="F:lyase activity"/>
    <property type="evidence" value="ECO:0007669"/>
    <property type="project" value="UniProtKB-KW"/>
</dbReference>
<gene>
    <name evidence="3" type="ORF">EV695_1957</name>
</gene>
<dbReference type="SUPFAM" id="SSF160920">
    <property type="entry name" value="PSTPO5379-like"/>
    <property type="match status" value="1"/>
</dbReference>
<keyword evidence="4" id="KW-1185">Reference proteome</keyword>
<evidence type="ECO:0000256" key="2">
    <source>
        <dbReference type="ARBA" id="ARBA00023239"/>
    </source>
</evidence>
<evidence type="ECO:0000313" key="3">
    <source>
        <dbReference type="EMBL" id="TCJ87447.1"/>
    </source>
</evidence>
<dbReference type="PIRSF" id="PIRSF029755">
    <property type="entry name" value="UCP029755"/>
    <property type="match status" value="1"/>
</dbReference>
<dbReference type="EMBL" id="SMFQ01000003">
    <property type="protein sequence ID" value="TCJ87447.1"/>
    <property type="molecule type" value="Genomic_DNA"/>
</dbReference>
<reference evidence="3 4" key="1">
    <citation type="submission" date="2019-03" db="EMBL/GenBank/DDBJ databases">
        <title>Genomic Encyclopedia of Type Strains, Phase IV (KMG-IV): sequencing the most valuable type-strain genomes for metagenomic binning, comparative biology and taxonomic classification.</title>
        <authorList>
            <person name="Goeker M."/>
        </authorList>
    </citation>
    <scope>NUCLEOTIDE SEQUENCE [LARGE SCALE GENOMIC DNA]</scope>
    <source>
        <strain evidence="3 4">DSM 24830</strain>
    </source>
</reference>
<sequence length="263" mass="29236">MESNTHTLSQIRQLIRSGEFTRTTSGIMPDLVQGNVVILPKQDADRFVEFCDLNPTPCPILGVSEPGEYSIPSLGNALDIRHDIPQYNCFEHGELVAKPTNIEAFWQDDSVAIVLGCSFSFEDALQRQGFRIKNIDLNTNISMYETSIATNQTEHFKGNMVVTMRPFKQHEIEDVIEITRGFDKAHGAPVHIGDPAQIGINNLDDPDYGSAVELAEDDIPVFWGCGVTTQSILRSAKLPRVITHAPGKMLITDHNYETLVGRL</sequence>
<evidence type="ECO:0000256" key="1">
    <source>
        <dbReference type="ARBA" id="ARBA00007896"/>
    </source>
</evidence>
<comment type="similarity">
    <text evidence="1">Belongs to the D-glutamate cyclase family.</text>
</comment>
<dbReference type="PANTHER" id="PTHR32022:SF10">
    <property type="entry name" value="D-GLUTAMATE CYCLASE, MITOCHONDRIAL"/>
    <property type="match status" value="1"/>
</dbReference>
<dbReference type="PANTHER" id="PTHR32022">
    <property type="entry name" value="D-GLUTAMATE CYCLASE, MITOCHONDRIAL"/>
    <property type="match status" value="1"/>
</dbReference>
<dbReference type="FunFam" id="3.30.2040.10:FF:000001">
    <property type="entry name" value="D-glutamate cyclase, mitochondrial"/>
    <property type="match status" value="1"/>
</dbReference>
<dbReference type="Gene3D" id="3.30.2040.10">
    <property type="entry name" value="PSTPO5379-like domain"/>
    <property type="match status" value="1"/>
</dbReference>
<keyword evidence="2" id="KW-0456">Lyase</keyword>
<dbReference type="Pfam" id="PF07286">
    <property type="entry name" value="D-Glu_cyclase"/>
    <property type="match status" value="1"/>
</dbReference>
<comment type="caution">
    <text evidence="3">The sequence shown here is derived from an EMBL/GenBank/DDBJ whole genome shotgun (WGS) entry which is preliminary data.</text>
</comment>
<dbReference type="InterPro" id="IPR038021">
    <property type="entry name" value="Putative_hydro-lyase"/>
</dbReference>
<dbReference type="RefSeq" id="WP_131905721.1">
    <property type="nucleotide sequence ID" value="NZ_BAAAFU010000004.1"/>
</dbReference>
<dbReference type="Gene3D" id="3.40.1640.10">
    <property type="entry name" value="PSTPO5379-like"/>
    <property type="match status" value="1"/>
</dbReference>
<dbReference type="InterPro" id="IPR016938">
    <property type="entry name" value="UPF0317"/>
</dbReference>
<protein>
    <submittedName>
        <fullName evidence="3">Uncharacterized protein YcsI (UPF0317 family)</fullName>
    </submittedName>
</protein>
<evidence type="ECO:0000313" key="4">
    <source>
        <dbReference type="Proteomes" id="UP000294887"/>
    </source>
</evidence>
<accession>A0A4R1EZV6</accession>
<organism evidence="3 4">
    <name type="scientific">Cocleimonas flava</name>
    <dbReference type="NCBI Taxonomy" id="634765"/>
    <lineage>
        <taxon>Bacteria</taxon>
        <taxon>Pseudomonadati</taxon>
        <taxon>Pseudomonadota</taxon>
        <taxon>Gammaproteobacteria</taxon>
        <taxon>Thiotrichales</taxon>
        <taxon>Thiotrichaceae</taxon>
        <taxon>Cocleimonas</taxon>
    </lineage>
</organism>
<name>A0A4R1EZV6_9GAMM</name>
<dbReference type="Proteomes" id="UP000294887">
    <property type="component" value="Unassembled WGS sequence"/>
</dbReference>
<proteinExistence type="inferred from homology"/>
<dbReference type="InterPro" id="IPR009906">
    <property type="entry name" value="D-Glu_cyclase"/>
</dbReference>